<comment type="caution">
    <text evidence="2">The sequence shown here is derived from an EMBL/GenBank/DDBJ whole genome shotgun (WGS) entry which is preliminary data.</text>
</comment>
<organism evidence="2 3">
    <name type="scientific">Solirubrobacter ginsenosidimutans</name>
    <dbReference type="NCBI Taxonomy" id="490573"/>
    <lineage>
        <taxon>Bacteria</taxon>
        <taxon>Bacillati</taxon>
        <taxon>Actinomycetota</taxon>
        <taxon>Thermoleophilia</taxon>
        <taxon>Solirubrobacterales</taxon>
        <taxon>Solirubrobacteraceae</taxon>
        <taxon>Solirubrobacter</taxon>
    </lineage>
</organism>
<name>A0A9X3N1D5_9ACTN</name>
<dbReference type="RefSeq" id="WP_270045887.1">
    <property type="nucleotide sequence ID" value="NZ_JAPDOD010000071.1"/>
</dbReference>
<dbReference type="AlphaFoldDB" id="A0A9X3N1D5"/>
<feature type="transmembrane region" description="Helical" evidence="1">
    <location>
        <begin position="86"/>
        <end position="107"/>
    </location>
</feature>
<keyword evidence="3" id="KW-1185">Reference proteome</keyword>
<dbReference type="Proteomes" id="UP001149140">
    <property type="component" value="Unassembled WGS sequence"/>
</dbReference>
<proteinExistence type="predicted"/>
<accession>A0A9X3N1D5</accession>
<protein>
    <submittedName>
        <fullName evidence="2">Uncharacterized protein</fullName>
    </submittedName>
</protein>
<evidence type="ECO:0000313" key="2">
    <source>
        <dbReference type="EMBL" id="MDA0166629.1"/>
    </source>
</evidence>
<gene>
    <name evidence="2" type="ORF">OM076_40585</name>
</gene>
<feature type="transmembrane region" description="Helical" evidence="1">
    <location>
        <begin position="56"/>
        <end position="79"/>
    </location>
</feature>
<dbReference type="EMBL" id="JAPDOD010000071">
    <property type="protein sequence ID" value="MDA0166629.1"/>
    <property type="molecule type" value="Genomic_DNA"/>
</dbReference>
<reference evidence="2" key="1">
    <citation type="submission" date="2022-10" db="EMBL/GenBank/DDBJ databases">
        <title>The WGS of Solirubrobacter ginsenosidimutans DSM 21036.</title>
        <authorList>
            <person name="Jiang Z."/>
        </authorList>
    </citation>
    <scope>NUCLEOTIDE SEQUENCE</scope>
    <source>
        <strain evidence="2">DSM 21036</strain>
    </source>
</reference>
<sequence>MSRRRPLDVLAAGMAGAVVSGFPSTVTTLLEGGDPLEGGRALGKVLLPRSERTALLLAAGAPVHLALSLGWAGVLGAVLPDHDEPVLAALGGLAIAGLDLALLGRFFPPIAALPQGRQWADHVAFGLSVGVVLRATRQAGRRPRPRTAAG</sequence>
<evidence type="ECO:0000313" key="3">
    <source>
        <dbReference type="Proteomes" id="UP001149140"/>
    </source>
</evidence>
<keyword evidence="1" id="KW-1133">Transmembrane helix</keyword>
<keyword evidence="1" id="KW-0812">Transmembrane</keyword>
<evidence type="ECO:0000256" key="1">
    <source>
        <dbReference type="SAM" id="Phobius"/>
    </source>
</evidence>
<keyword evidence="1" id="KW-0472">Membrane</keyword>